<dbReference type="InterPro" id="IPR019787">
    <property type="entry name" value="Znf_PHD-finger"/>
</dbReference>
<evidence type="ECO:0000256" key="2">
    <source>
        <dbReference type="ARBA" id="ARBA00022723"/>
    </source>
</evidence>
<dbReference type="InterPro" id="IPR013283">
    <property type="entry name" value="RLI1"/>
</dbReference>
<dbReference type="AlphaFoldDB" id="A0A433QIQ6"/>
<dbReference type="Pfam" id="PF02020">
    <property type="entry name" value="W2"/>
    <property type="match status" value="1"/>
</dbReference>
<evidence type="ECO:0000259" key="9">
    <source>
        <dbReference type="PROSITE" id="PS51379"/>
    </source>
</evidence>
<dbReference type="InterPro" id="IPR051245">
    <property type="entry name" value="eIF5-mimic_regulator"/>
</dbReference>
<keyword evidence="4" id="KW-0862">Zinc</keyword>
<feature type="domain" description="PHD-type" evidence="7">
    <location>
        <begin position="406"/>
        <end position="460"/>
    </location>
</feature>
<dbReference type="GO" id="GO:0016020">
    <property type="term" value="C:membrane"/>
    <property type="evidence" value="ECO:0007669"/>
    <property type="project" value="TreeGrafter"/>
</dbReference>
<dbReference type="InterPro" id="IPR013083">
    <property type="entry name" value="Znf_RING/FYVE/PHD"/>
</dbReference>
<evidence type="ECO:0000256" key="4">
    <source>
        <dbReference type="ARBA" id="ARBA00022833"/>
    </source>
</evidence>
<dbReference type="InterPro" id="IPR001965">
    <property type="entry name" value="Znf_PHD"/>
</dbReference>
<dbReference type="SUPFAM" id="SSF54862">
    <property type="entry name" value="4Fe-4S ferredoxins"/>
    <property type="match status" value="1"/>
</dbReference>
<dbReference type="GO" id="GO:0008270">
    <property type="term" value="F:zinc ion binding"/>
    <property type="evidence" value="ECO:0007669"/>
    <property type="project" value="UniProtKB-KW"/>
</dbReference>
<evidence type="ECO:0000256" key="5">
    <source>
        <dbReference type="PROSITE-ProRule" id="PRU00146"/>
    </source>
</evidence>
<dbReference type="InterPro" id="IPR016024">
    <property type="entry name" value="ARM-type_fold"/>
</dbReference>
<comment type="caution">
    <text evidence="10">The sequence shown here is derived from an EMBL/GenBank/DDBJ whole genome shotgun (WGS) entry which is preliminary data.</text>
</comment>
<dbReference type="SUPFAM" id="SSF57903">
    <property type="entry name" value="FYVE/PHD zinc finger"/>
    <property type="match status" value="1"/>
</dbReference>
<dbReference type="PANTHER" id="PTHR14208:SF2">
    <property type="entry name" value="PROTEIN KRASAVIETZ"/>
    <property type="match status" value="1"/>
</dbReference>
<dbReference type="PROSITE" id="PS51379">
    <property type="entry name" value="4FE4S_FER_2"/>
    <property type="match status" value="1"/>
</dbReference>
<dbReference type="GO" id="GO:0005737">
    <property type="term" value="C:cytoplasm"/>
    <property type="evidence" value="ECO:0007669"/>
    <property type="project" value="TreeGrafter"/>
</dbReference>
<dbReference type="InterPro" id="IPR003307">
    <property type="entry name" value="W2_domain"/>
</dbReference>
<dbReference type="SUPFAM" id="SSF48371">
    <property type="entry name" value="ARM repeat"/>
    <property type="match status" value="1"/>
</dbReference>
<dbReference type="InterPro" id="IPR027417">
    <property type="entry name" value="P-loop_NTPase"/>
</dbReference>
<gene>
    <name evidence="10" type="ORF">BC938DRAFT_480659</name>
</gene>
<evidence type="ECO:0000259" key="8">
    <source>
        <dbReference type="PROSITE" id="PS51363"/>
    </source>
</evidence>
<dbReference type="Gene3D" id="1.25.40.180">
    <property type="match status" value="1"/>
</dbReference>
<keyword evidence="3 5" id="KW-0863">Zinc-finger</keyword>
<reference evidence="10 11" key="1">
    <citation type="journal article" date="2018" name="New Phytol.">
        <title>Phylogenomics of Endogonaceae and evolution of mycorrhizas within Mucoromycota.</title>
        <authorList>
            <person name="Chang Y."/>
            <person name="Desiro A."/>
            <person name="Na H."/>
            <person name="Sandor L."/>
            <person name="Lipzen A."/>
            <person name="Clum A."/>
            <person name="Barry K."/>
            <person name="Grigoriev I.V."/>
            <person name="Martin F.M."/>
            <person name="Stajich J.E."/>
            <person name="Smith M.E."/>
            <person name="Bonito G."/>
            <person name="Spatafora J.W."/>
        </authorList>
    </citation>
    <scope>NUCLEOTIDE SEQUENCE [LARGE SCALE GENOMIC DNA]</scope>
    <source>
        <strain evidence="10 11">AD002</strain>
    </source>
</reference>
<dbReference type="SMART" id="SM00515">
    <property type="entry name" value="eIF5C"/>
    <property type="match status" value="1"/>
</dbReference>
<dbReference type="PROSITE" id="PS51363">
    <property type="entry name" value="W2"/>
    <property type="match status" value="1"/>
</dbReference>
<evidence type="ECO:0000313" key="10">
    <source>
        <dbReference type="EMBL" id="RUS29441.1"/>
    </source>
</evidence>
<organism evidence="10 11">
    <name type="scientific">Jimgerdemannia flammicorona</name>
    <dbReference type="NCBI Taxonomy" id="994334"/>
    <lineage>
        <taxon>Eukaryota</taxon>
        <taxon>Fungi</taxon>
        <taxon>Fungi incertae sedis</taxon>
        <taxon>Mucoromycota</taxon>
        <taxon>Mucoromycotina</taxon>
        <taxon>Endogonomycetes</taxon>
        <taxon>Endogonales</taxon>
        <taxon>Endogonaceae</taxon>
        <taxon>Jimgerdemannia</taxon>
    </lineage>
</organism>
<dbReference type="Gene3D" id="3.40.50.300">
    <property type="entry name" value="P-loop containing nucleotide triphosphate hydrolases"/>
    <property type="match status" value="1"/>
</dbReference>
<keyword evidence="11" id="KW-1185">Reference proteome</keyword>
<dbReference type="InterPro" id="IPR017896">
    <property type="entry name" value="4Fe4S_Fe-S-bd"/>
</dbReference>
<feature type="compositionally biased region" description="Low complexity" evidence="6">
    <location>
        <begin position="321"/>
        <end position="334"/>
    </location>
</feature>
<feature type="domain" description="W2" evidence="8">
    <location>
        <begin position="996"/>
        <end position="1164"/>
    </location>
</feature>
<protein>
    <recommendedName>
        <fullName evidence="12">PHD-type domain-containing protein</fullName>
    </recommendedName>
</protein>
<keyword evidence="2" id="KW-0479">Metal-binding</keyword>
<dbReference type="SMART" id="SM00249">
    <property type="entry name" value="PHD"/>
    <property type="match status" value="1"/>
</dbReference>
<evidence type="ECO:0000256" key="3">
    <source>
        <dbReference type="ARBA" id="ARBA00022771"/>
    </source>
</evidence>
<dbReference type="EMBL" id="RBNJ01005159">
    <property type="protein sequence ID" value="RUS29441.1"/>
    <property type="molecule type" value="Genomic_DNA"/>
</dbReference>
<sequence length="1169" mass="131978">MNEHNPVQPPIIDRTQAILNMALSVLRNIPIRLTSRLVLQLCAIPADRFADVDWNTTISTQLNAFGRTDDISGFLDACLDEYRRAQRARGRATSNEWRTVRVIMEEDFEFLAGNIASTGGEAGVAPKPNPVGIRVELLNDQPRSKISLQFVTPNPEYHHMVETYDRIYHVRDKLGQPHPVNAVLSGTLDYIIQRATHAESGDAGGPINEENVTVLGALITREMARVEERAKRVGQAVERVSPTTMYILMGALMRGGTGSREWMLYMKDFVTDGEDIMWKRIWGEPVGLAQDDEDTEMVGVRVSEDDVLSHLQGKPPESTFHHVPSPSLSLSHTPTSPHTHTPWYLFYISRDTLTSLAPDSTEATPADIDINLSRLARDTTIHLGDGTPAYSTPADTEGDYIMLDPDILCKLCSQGEEWLGNKIFMCDGCDRGIHQLCQKPKIEDEEERRDPWVCADCLTVNQIALGGGLKRKWDDAEGQRGLLPRSFIPENTQSILSQGLNKSNLAKSKLTRLAIIDPGKCKPQKYRQECSKVFIDVNPTSRLAAISESLCIGCGICVKTCPFDAVRIINLSTNLPTNVSHRYGANEFKLHRLPVLRRRKVLDLTGSNKTGKSTDLSRRQGQGRRANRGASWVSSLVCNYAEVLKIGAFGFDEGFGSWDRVVVWWRVVEICHCLQVRPKGRYVCYMFDEPSTLSNESKLWQQFGRWAQSNGDDGDFGIMALINYDCLGLLGFIVHNRNNGDKSPSHSHLSWDFVLISLVLHSENHQGVQRAQAKFEPEIFRDNFLKPLTEAEAGDYDQISANLDAAGNTLDYRKYGEPLFEILITGGILEPGGTIADDAERSPFSIFSAEETSASISKHVDVFNKLIRRYRYLQKAFEETLKNILQYINKWSPQDNAKLAMATGYFVTLQLAQLNCLTVLFKDYLVKDGHALQFVTIVFKTIQSEQNIEYLGRSLINAGIDTKLLDFFPPNKRDEECFSRHFEAEDMKALVDYHAKNQRRGRRDLLITKLTSMMSSEASVGEVITYAKQQMKDSALPEQDVAIFVWDSMMDSVDLINTRPDQVETQTLRQVNQWSKALAAFTTSPKTEITLLQRVQIFCYEDAKLIKFFCQIVKLLYKLDVLSENAILYWADKGAKPQGKAVFMKQMEPFVKWLKENEEEEDDDEEEED</sequence>
<dbReference type="CDD" id="cd11560">
    <property type="entry name" value="W2_eIF5C_like"/>
    <property type="match status" value="1"/>
</dbReference>
<dbReference type="Pfam" id="PF00628">
    <property type="entry name" value="PHD"/>
    <property type="match status" value="1"/>
</dbReference>
<evidence type="ECO:0000313" key="11">
    <source>
        <dbReference type="Proteomes" id="UP000274822"/>
    </source>
</evidence>
<dbReference type="PANTHER" id="PTHR14208">
    <property type="entry name" value="BASIC LEUCINE ZIPPER AND W2 DOMAIN-CONTAINING PROTEIN"/>
    <property type="match status" value="1"/>
</dbReference>
<comment type="similarity">
    <text evidence="1">Belongs to the BZW family.</text>
</comment>
<feature type="region of interest" description="Disordered" evidence="6">
    <location>
        <begin position="314"/>
        <end position="334"/>
    </location>
</feature>
<dbReference type="Gene3D" id="3.30.40.10">
    <property type="entry name" value="Zinc/RING finger domain, C3HC4 (zinc finger)"/>
    <property type="match status" value="1"/>
</dbReference>
<dbReference type="InterPro" id="IPR043510">
    <property type="entry name" value="W2_5MP1/2"/>
</dbReference>
<feature type="domain" description="4Fe-4S ferredoxin-type" evidence="9">
    <location>
        <begin position="542"/>
        <end position="571"/>
    </location>
</feature>
<dbReference type="PROSITE" id="PS00198">
    <property type="entry name" value="4FE4S_FER_1"/>
    <property type="match status" value="1"/>
</dbReference>
<dbReference type="Pfam" id="PF25504">
    <property type="entry name" value="HEAT_5MP1_2"/>
    <property type="match status" value="1"/>
</dbReference>
<evidence type="ECO:0008006" key="12">
    <source>
        <dbReference type="Google" id="ProtNLM"/>
    </source>
</evidence>
<evidence type="ECO:0000256" key="1">
    <source>
        <dbReference type="ARBA" id="ARBA00008151"/>
    </source>
</evidence>
<dbReference type="PROSITE" id="PS50016">
    <property type="entry name" value="ZF_PHD_2"/>
    <property type="match status" value="1"/>
</dbReference>
<dbReference type="Proteomes" id="UP000274822">
    <property type="component" value="Unassembled WGS sequence"/>
</dbReference>
<dbReference type="InterPro" id="IPR017900">
    <property type="entry name" value="4Fe4S_Fe_S_CS"/>
</dbReference>
<accession>A0A433QIQ6</accession>
<evidence type="ECO:0000256" key="6">
    <source>
        <dbReference type="SAM" id="MobiDB-lite"/>
    </source>
</evidence>
<evidence type="ECO:0000259" key="7">
    <source>
        <dbReference type="PROSITE" id="PS50016"/>
    </source>
</evidence>
<dbReference type="InterPro" id="IPR057397">
    <property type="entry name" value="HEAT_5MP1_2"/>
</dbReference>
<name>A0A433QIQ6_9FUNG</name>
<dbReference type="Pfam" id="PF00037">
    <property type="entry name" value="Fer4"/>
    <property type="match status" value="1"/>
</dbReference>
<proteinExistence type="inferred from homology"/>
<dbReference type="InterPro" id="IPR011011">
    <property type="entry name" value="Znf_FYVE_PHD"/>
</dbReference>
<dbReference type="PRINTS" id="PR01868">
    <property type="entry name" value="ABCEFAMILY"/>
</dbReference>